<evidence type="ECO:0000313" key="5">
    <source>
        <dbReference type="Proteomes" id="UP000480763"/>
    </source>
</evidence>
<reference evidence="3 5" key="2">
    <citation type="journal article" date="2017" name="Ann. Clin. Microbiol. Antimicrob.">
        <title>New eight genes identified at the clinical multidrug-resistant Acinetobacter baumannii DMS06669 strain in a Vietnam hospital.</title>
        <authorList>
            <person name="Si-Tuan N."/>
            <person name="Ngoc H.M."/>
            <person name="Hang P.T.T."/>
            <person name="Nguyen C."/>
            <person name="Van P.H."/>
            <person name="Huong N.T."/>
        </authorList>
    </citation>
    <scope>NUCLEOTIDE SEQUENCE [LARGE SCALE GENOMIC DNA]</scope>
    <source>
        <strain evidence="3 5">DMS06669</strain>
    </source>
</reference>
<dbReference type="EMBL" id="LN997846">
    <property type="protein sequence ID" value="CUW34628.1"/>
    <property type="molecule type" value="Genomic_DNA"/>
</dbReference>
<organism evidence="3 5">
    <name type="scientific">Acinetobacter baumannii</name>
    <dbReference type="NCBI Taxonomy" id="470"/>
    <lineage>
        <taxon>Bacteria</taxon>
        <taxon>Pseudomonadati</taxon>
        <taxon>Pseudomonadota</taxon>
        <taxon>Gammaproteobacteria</taxon>
        <taxon>Moraxellales</taxon>
        <taxon>Moraxellaceae</taxon>
        <taxon>Acinetobacter</taxon>
        <taxon>Acinetobacter calcoaceticus/baumannii complex</taxon>
    </lineage>
</organism>
<accession>A0A505MMS6</accession>
<reference evidence="2 4" key="1">
    <citation type="submission" date="2015-12" db="EMBL/GenBank/DDBJ databases">
        <authorList>
            <person name="Wibberg D."/>
        </authorList>
    </citation>
    <scope>NUCLEOTIDE SEQUENCE [LARGE SCALE GENOMIC DNA]</scope>
    <source>
        <strain evidence="2">R2091</strain>
    </source>
</reference>
<evidence type="ECO:0000313" key="4">
    <source>
        <dbReference type="Proteomes" id="UP000066661"/>
    </source>
</evidence>
<evidence type="ECO:0000259" key="1">
    <source>
        <dbReference type="Pfam" id="PF14213"/>
    </source>
</evidence>
<gene>
    <name evidence="2" type="ORF">ABR2091_1224</name>
    <name evidence="3" type="ORF">GSE42_07195</name>
</gene>
<dbReference type="RefSeq" id="WP_031966473.1">
    <property type="nucleotide sequence ID" value="NZ_CAUYZO010000010.1"/>
</dbReference>
<dbReference type="Proteomes" id="UP000066661">
    <property type="component" value="Chromosome I"/>
</dbReference>
<reference evidence="3" key="3">
    <citation type="submission" date="2019-12" db="EMBL/GenBank/DDBJ databases">
        <authorList>
            <person name="Nguyen S.-T."/>
        </authorList>
    </citation>
    <scope>NUCLEOTIDE SEQUENCE</scope>
    <source>
        <strain evidence="3">DMS06669</strain>
    </source>
</reference>
<name>A0A505MMS6_ACIBA</name>
<proteinExistence type="predicted"/>
<dbReference type="InterPro" id="IPR025474">
    <property type="entry name" value="DUF4325"/>
</dbReference>
<protein>
    <submittedName>
        <fullName evidence="3">DUF4325 domain-containing protein</fullName>
    </submittedName>
</protein>
<evidence type="ECO:0000313" key="2">
    <source>
        <dbReference type="EMBL" id="CUW34628.1"/>
    </source>
</evidence>
<dbReference type="Pfam" id="PF14213">
    <property type="entry name" value="DUF4325"/>
    <property type="match status" value="1"/>
</dbReference>
<dbReference type="EMBL" id="WWCH01000001">
    <property type="protein sequence ID" value="MYM77712.1"/>
    <property type="molecule type" value="Genomic_DNA"/>
</dbReference>
<dbReference type="AlphaFoldDB" id="A0A505MMS6"/>
<evidence type="ECO:0000313" key="3">
    <source>
        <dbReference type="EMBL" id="MYM77712.1"/>
    </source>
</evidence>
<sequence length="97" mass="10926">MIKVFSLPYGDLASRTLAVPFRQMLETAFIEDKSSIIELDLKAVQSISESYADELFGILVKEFGVETVLDRMKIINADDYVLESIASVIDRRATNFC</sequence>
<dbReference type="Proteomes" id="UP000480763">
    <property type="component" value="Unassembled WGS sequence"/>
</dbReference>
<feature type="domain" description="DUF4325" evidence="1">
    <location>
        <begin position="21"/>
        <end position="81"/>
    </location>
</feature>